<accession>A0A2Z2IZI4</accession>
<dbReference type="SUPFAM" id="SSF51430">
    <property type="entry name" value="NAD(P)-linked oxidoreductase"/>
    <property type="match status" value="2"/>
</dbReference>
<evidence type="ECO:0000256" key="1">
    <source>
        <dbReference type="ARBA" id="ARBA00023002"/>
    </source>
</evidence>
<dbReference type="InterPro" id="IPR023210">
    <property type="entry name" value="NADP_OxRdtase_dom"/>
</dbReference>
<dbReference type="InterPro" id="IPR036812">
    <property type="entry name" value="NAD(P)_OxRdtase_dom_sf"/>
</dbReference>
<evidence type="ECO:0000259" key="2">
    <source>
        <dbReference type="Pfam" id="PF00248"/>
    </source>
</evidence>
<dbReference type="Pfam" id="PF00248">
    <property type="entry name" value="Aldo_ket_red"/>
    <property type="match status" value="1"/>
</dbReference>
<dbReference type="GO" id="GO:0016491">
    <property type="term" value="F:oxidoreductase activity"/>
    <property type="evidence" value="ECO:0007669"/>
    <property type="project" value="UniProtKB-KW"/>
</dbReference>
<evidence type="ECO:0000313" key="3">
    <source>
        <dbReference type="EMBL" id="ART22009.1"/>
    </source>
</evidence>
<keyword evidence="1" id="KW-0560">Oxidoreductase</keyword>
<dbReference type="AlphaFoldDB" id="A0A2Z2IZI4"/>
<organism evidence="3 4">
    <name type="scientific">Corynebacterium striatum</name>
    <dbReference type="NCBI Taxonomy" id="43770"/>
    <lineage>
        <taxon>Bacteria</taxon>
        <taxon>Bacillati</taxon>
        <taxon>Actinomycetota</taxon>
        <taxon>Actinomycetes</taxon>
        <taxon>Mycobacteriales</taxon>
        <taxon>Corynebacteriaceae</taxon>
        <taxon>Corynebacterium</taxon>
    </lineage>
</organism>
<dbReference type="PANTHER" id="PTHR43625">
    <property type="entry name" value="AFLATOXIN B1 ALDEHYDE REDUCTASE"/>
    <property type="match status" value="1"/>
</dbReference>
<dbReference type="EMBL" id="CP021252">
    <property type="protein sequence ID" value="ART22009.1"/>
    <property type="molecule type" value="Genomic_DNA"/>
</dbReference>
<name>A0A2Z2IZI4_CORST</name>
<feature type="domain" description="NADP-dependent oxidoreductase" evidence="2">
    <location>
        <begin position="60"/>
        <end position="104"/>
    </location>
</feature>
<evidence type="ECO:0000313" key="4">
    <source>
        <dbReference type="Proteomes" id="UP000250197"/>
    </source>
</evidence>
<dbReference type="PANTHER" id="PTHR43625:SF40">
    <property type="entry name" value="ALDO-KETO REDUCTASE YAKC [NADP(+)]"/>
    <property type="match status" value="1"/>
</dbReference>
<sequence>MLPRNVYGATGLPHAYVAPLVDAPSILTAAFDAGYRFFDTAEIYGPFEDPHLNERVVGEALAWVLAKGAVPIPGSRKPERLRKNLAAADSVLTADEVADIDAALDATAMSDVFGGTKN</sequence>
<reference evidence="3 4" key="1">
    <citation type="submission" date="2017-05" db="EMBL/GenBank/DDBJ databases">
        <title>Complete genome sequence of Corynebacterium striatum KC-Na-1 isolated from Neophocaena asiaeorientalis in Korea.</title>
        <authorList>
            <person name="Kim J.H."/>
            <person name="Lee K."/>
        </authorList>
    </citation>
    <scope>NUCLEOTIDE SEQUENCE [LARGE SCALE GENOMIC DNA]</scope>
    <source>
        <strain evidence="3 4">KC-Na-01</strain>
    </source>
</reference>
<gene>
    <name evidence="3" type="ORF">CBE89_11270</name>
</gene>
<dbReference type="KEGG" id="cstr:CBE89_11270"/>
<proteinExistence type="predicted"/>
<dbReference type="GO" id="GO:0005737">
    <property type="term" value="C:cytoplasm"/>
    <property type="evidence" value="ECO:0007669"/>
    <property type="project" value="TreeGrafter"/>
</dbReference>
<dbReference type="Proteomes" id="UP000250197">
    <property type="component" value="Chromosome"/>
</dbReference>
<dbReference type="InterPro" id="IPR050791">
    <property type="entry name" value="Aldo-Keto_reductase"/>
</dbReference>
<dbReference type="Gene3D" id="3.20.20.100">
    <property type="entry name" value="NADP-dependent oxidoreductase domain"/>
    <property type="match status" value="2"/>
</dbReference>
<protein>
    <recommendedName>
        <fullName evidence="2">NADP-dependent oxidoreductase domain-containing protein</fullName>
    </recommendedName>
</protein>